<keyword evidence="2" id="KW-1185">Reference proteome</keyword>
<sequence length="133" mass="15165">MRKIENMPTKDSIIENIFVSYFASGKKDADGSPYYEVFVKSISNQNHHIGAEVHFKSGYTYCCGELTCHFKPNWNRIRELAKNSGLVLSETLSIEFEVFVEKGAKFNVHKAIGIPSESEAYRYIEVFSEKVKA</sequence>
<organism evidence="1 2">
    <name type="scientific">Cellvibrio mixtus</name>
    <dbReference type="NCBI Taxonomy" id="39650"/>
    <lineage>
        <taxon>Bacteria</taxon>
        <taxon>Pseudomonadati</taxon>
        <taxon>Pseudomonadota</taxon>
        <taxon>Gammaproteobacteria</taxon>
        <taxon>Cellvibrionales</taxon>
        <taxon>Cellvibrionaceae</taxon>
        <taxon>Cellvibrio</taxon>
    </lineage>
</organism>
<protein>
    <submittedName>
        <fullName evidence="1">Uncharacterized protein</fullName>
    </submittedName>
</protein>
<dbReference type="EMBL" id="NHNI01000001">
    <property type="protein sequence ID" value="OZY86973.1"/>
    <property type="molecule type" value="Genomic_DNA"/>
</dbReference>
<accession>A0A266QAQ8</accession>
<gene>
    <name evidence="1" type="ORF">CBP51_08270</name>
</gene>
<evidence type="ECO:0000313" key="2">
    <source>
        <dbReference type="Proteomes" id="UP000216101"/>
    </source>
</evidence>
<name>A0A266QAQ8_9GAMM</name>
<comment type="caution">
    <text evidence="1">The sequence shown here is derived from an EMBL/GenBank/DDBJ whole genome shotgun (WGS) entry which is preliminary data.</text>
</comment>
<dbReference type="RefSeq" id="WP_094984493.1">
    <property type="nucleotide sequence ID" value="NZ_NHNI01000001.1"/>
</dbReference>
<dbReference type="AlphaFoldDB" id="A0A266QAQ8"/>
<reference evidence="2" key="1">
    <citation type="submission" date="2017-05" db="EMBL/GenBank/DDBJ databases">
        <authorList>
            <person name="Barney B.M."/>
        </authorList>
    </citation>
    <scope>NUCLEOTIDE SEQUENCE [LARGE SCALE GENOMIC DNA]</scope>
    <source>
        <strain evidence="2">PSBB022</strain>
    </source>
</reference>
<dbReference type="Proteomes" id="UP000216101">
    <property type="component" value="Unassembled WGS sequence"/>
</dbReference>
<evidence type="ECO:0000313" key="1">
    <source>
        <dbReference type="EMBL" id="OZY86973.1"/>
    </source>
</evidence>
<proteinExistence type="predicted"/>